<proteinExistence type="predicted"/>
<dbReference type="EMBL" id="CM023472">
    <property type="protein sequence ID" value="KAH7959176.1"/>
    <property type="molecule type" value="Genomic_DNA"/>
</dbReference>
<gene>
    <name evidence="1" type="ORF">HPB49_009145</name>
</gene>
<dbReference type="Proteomes" id="UP000821865">
    <property type="component" value="Chromosome 3"/>
</dbReference>
<reference evidence="1" key="1">
    <citation type="submission" date="2020-05" db="EMBL/GenBank/DDBJ databases">
        <title>Large-scale comparative analyses of tick genomes elucidate their genetic diversity and vector capacities.</title>
        <authorList>
            <person name="Jia N."/>
            <person name="Wang J."/>
            <person name="Shi W."/>
            <person name="Du L."/>
            <person name="Sun Y."/>
            <person name="Zhan W."/>
            <person name="Jiang J."/>
            <person name="Wang Q."/>
            <person name="Zhang B."/>
            <person name="Ji P."/>
            <person name="Sakyi L.B."/>
            <person name="Cui X."/>
            <person name="Yuan T."/>
            <person name="Jiang B."/>
            <person name="Yang W."/>
            <person name="Lam T.T.-Y."/>
            <person name="Chang Q."/>
            <person name="Ding S."/>
            <person name="Wang X."/>
            <person name="Zhu J."/>
            <person name="Ruan X."/>
            <person name="Zhao L."/>
            <person name="Wei J."/>
            <person name="Que T."/>
            <person name="Du C."/>
            <person name="Cheng J."/>
            <person name="Dai P."/>
            <person name="Han X."/>
            <person name="Huang E."/>
            <person name="Gao Y."/>
            <person name="Liu J."/>
            <person name="Shao H."/>
            <person name="Ye R."/>
            <person name="Li L."/>
            <person name="Wei W."/>
            <person name="Wang X."/>
            <person name="Wang C."/>
            <person name="Yang T."/>
            <person name="Huo Q."/>
            <person name="Li W."/>
            <person name="Guo W."/>
            <person name="Chen H."/>
            <person name="Zhou L."/>
            <person name="Ni X."/>
            <person name="Tian J."/>
            <person name="Zhou Y."/>
            <person name="Sheng Y."/>
            <person name="Liu T."/>
            <person name="Pan Y."/>
            <person name="Xia L."/>
            <person name="Li J."/>
            <person name="Zhao F."/>
            <person name="Cao W."/>
        </authorList>
    </citation>
    <scope>NUCLEOTIDE SEQUENCE</scope>
    <source>
        <strain evidence="1">Dsil-2018</strain>
    </source>
</reference>
<organism evidence="1 2">
    <name type="scientific">Dermacentor silvarum</name>
    <name type="common">Tick</name>
    <dbReference type="NCBI Taxonomy" id="543639"/>
    <lineage>
        <taxon>Eukaryota</taxon>
        <taxon>Metazoa</taxon>
        <taxon>Ecdysozoa</taxon>
        <taxon>Arthropoda</taxon>
        <taxon>Chelicerata</taxon>
        <taxon>Arachnida</taxon>
        <taxon>Acari</taxon>
        <taxon>Parasitiformes</taxon>
        <taxon>Ixodida</taxon>
        <taxon>Ixodoidea</taxon>
        <taxon>Ixodidae</taxon>
        <taxon>Rhipicephalinae</taxon>
        <taxon>Dermacentor</taxon>
    </lineage>
</organism>
<protein>
    <submittedName>
        <fullName evidence="1">Uncharacterized protein</fullName>
    </submittedName>
</protein>
<evidence type="ECO:0000313" key="1">
    <source>
        <dbReference type="EMBL" id="KAH7959176.1"/>
    </source>
</evidence>
<accession>A0ACB8D492</accession>
<name>A0ACB8D492_DERSI</name>
<sequence>MPLCPRFHKVCSCWKLWYIFAVPLLLLPLPIYMGNKAGLSAYAMIWMAAYWTLEPIPLAVTALMPLVLFPLFGILGTAKTTTLYFNNIGFVLFGSLAVAAAVETSRLHQRLALKSLLRIGTSNRRILLGFMLVTMFMSMWIPNTASASIMTPIVVATLNQVHGNSRSPSEDTESTEHREVSSEDAAVVQPQNDMRAGEMRRAMLLAVAYAANIGGTGSLIGTPPNLILQAEYAKLFGQDDVTFLSWMAYNVPPMLMCTMLAWLYVQWKVAKLTPMGAEEAIRERVKLELLRRYHQLGPMTFHQAAVLALMTFMIFLWLTQNPRVIPGWSNLFPYGKQILSSVPAVLVSILLFVVPKDPRQGLRSKGLLTWEEASVKIHWGTIFIICGGMTLAEASKACRSRRKSGRGCTT</sequence>
<evidence type="ECO:0000313" key="2">
    <source>
        <dbReference type="Proteomes" id="UP000821865"/>
    </source>
</evidence>
<comment type="caution">
    <text evidence="1">The sequence shown here is derived from an EMBL/GenBank/DDBJ whole genome shotgun (WGS) entry which is preliminary data.</text>
</comment>
<keyword evidence="2" id="KW-1185">Reference proteome</keyword>